<evidence type="ECO:0000313" key="3">
    <source>
        <dbReference type="Proteomes" id="UP000321907"/>
    </source>
</evidence>
<feature type="chain" id="PRO_5023008572" evidence="1">
    <location>
        <begin position="20"/>
        <end position="414"/>
    </location>
</feature>
<dbReference type="EMBL" id="VOXD01000063">
    <property type="protein sequence ID" value="TXF83083.1"/>
    <property type="molecule type" value="Genomic_DNA"/>
</dbReference>
<reference evidence="2 3" key="1">
    <citation type="submission" date="2019-08" db="EMBL/GenBank/DDBJ databases">
        <title>Lewinella sp. strain SSH13 Genome sequencing and assembly.</title>
        <authorList>
            <person name="Kim I."/>
        </authorList>
    </citation>
    <scope>NUCLEOTIDE SEQUENCE [LARGE SCALE GENOMIC DNA]</scope>
    <source>
        <strain evidence="2 3">SSH13</strain>
    </source>
</reference>
<comment type="caution">
    <text evidence="2">The sequence shown here is derived from an EMBL/GenBank/DDBJ whole genome shotgun (WGS) entry which is preliminary data.</text>
</comment>
<dbReference type="OrthoDB" id="9971333at2"/>
<keyword evidence="1" id="KW-0732">Signal</keyword>
<accession>A0A5C7FH95</accession>
<dbReference type="Proteomes" id="UP000321907">
    <property type="component" value="Unassembled WGS sequence"/>
</dbReference>
<dbReference type="AlphaFoldDB" id="A0A5C7FH95"/>
<protein>
    <submittedName>
        <fullName evidence="2">Uncharacterized protein</fullName>
    </submittedName>
</protein>
<proteinExistence type="predicted"/>
<organism evidence="2 3">
    <name type="scientific">Neolewinella aurantiaca</name>
    <dbReference type="NCBI Taxonomy" id="2602767"/>
    <lineage>
        <taxon>Bacteria</taxon>
        <taxon>Pseudomonadati</taxon>
        <taxon>Bacteroidota</taxon>
        <taxon>Saprospiria</taxon>
        <taxon>Saprospirales</taxon>
        <taxon>Lewinellaceae</taxon>
        <taxon>Neolewinella</taxon>
    </lineage>
</organism>
<evidence type="ECO:0000256" key="1">
    <source>
        <dbReference type="SAM" id="SignalP"/>
    </source>
</evidence>
<gene>
    <name evidence="2" type="ORF">FUA23_21685</name>
</gene>
<name>A0A5C7FH95_9BACT</name>
<sequence>MKKITLLLFFVFSLCTISAQDLEDFVFNYYVCETDNCITLQPLLGDVNEEDVDCFAWESEASITSPQQQQQEVCPTEDTEYSLFIIDDDGNIIEEILYKVHIVKGEPPARLVPIDTFDIKSGLVANSYSCNIASRINEFVSNNNQYDITIQRSSLYLYNNAQTSRLEEVTFSNLANEIDLFLDFNLDVDAIDRLLDFFFINNLDFLAISPRGIRESANSLCQRIPEPDPTGWSPMTAIDFRTQTFATKAALKQDYIGQEARVEHWWSCRVLGPAQEEVALRCLNLPQSNTEPNGVGFMKRPDGYIEKRLYDLDHLEVRHQPFFIEVKGRYADNIFSWGLERSVPNNRIKDQGIRYGEFLSNPANTYLPDKSALHGLYMILTGDVALDNDLVHHYSALNIPVYVSELEKITLING</sequence>
<dbReference type="RefSeq" id="WP_147932879.1">
    <property type="nucleotide sequence ID" value="NZ_VOXD01000063.1"/>
</dbReference>
<evidence type="ECO:0000313" key="2">
    <source>
        <dbReference type="EMBL" id="TXF83083.1"/>
    </source>
</evidence>
<keyword evidence="3" id="KW-1185">Reference proteome</keyword>
<feature type="signal peptide" evidence="1">
    <location>
        <begin position="1"/>
        <end position="19"/>
    </location>
</feature>